<protein>
    <submittedName>
        <fullName evidence="4">Alpha/beta hydrolase fold-3</fullName>
    </submittedName>
</protein>
<proteinExistence type="predicted"/>
<dbReference type="InterPro" id="IPR050300">
    <property type="entry name" value="GDXG_lipolytic_enzyme"/>
</dbReference>
<name>A0A9W9NGJ7_9EURO</name>
<feature type="domain" description="Alpha/beta hydrolase fold-3" evidence="3">
    <location>
        <begin position="141"/>
        <end position="363"/>
    </location>
</feature>
<dbReference type="Gene3D" id="3.40.50.1820">
    <property type="entry name" value="alpha/beta hydrolase"/>
    <property type="match status" value="1"/>
</dbReference>
<evidence type="ECO:0000259" key="3">
    <source>
        <dbReference type="Pfam" id="PF07859"/>
    </source>
</evidence>
<dbReference type="PANTHER" id="PTHR48081">
    <property type="entry name" value="AB HYDROLASE SUPERFAMILY PROTEIN C4A8.06C"/>
    <property type="match status" value="1"/>
</dbReference>
<keyword evidence="2" id="KW-1133">Transmembrane helix</keyword>
<dbReference type="GO" id="GO:0072330">
    <property type="term" value="P:monocarboxylic acid biosynthetic process"/>
    <property type="evidence" value="ECO:0007669"/>
    <property type="project" value="UniProtKB-ARBA"/>
</dbReference>
<dbReference type="EMBL" id="JAPQKS010000007">
    <property type="protein sequence ID" value="KAJ5219582.1"/>
    <property type="molecule type" value="Genomic_DNA"/>
</dbReference>
<keyword evidence="2" id="KW-0472">Membrane</keyword>
<keyword evidence="5" id="KW-1185">Reference proteome</keyword>
<keyword evidence="2" id="KW-0812">Transmembrane</keyword>
<gene>
    <name evidence="4" type="ORF">N7468_008786</name>
</gene>
<dbReference type="PANTHER" id="PTHR48081:SF8">
    <property type="entry name" value="ALPHA_BETA HYDROLASE FOLD-3 DOMAIN-CONTAINING PROTEIN-RELATED"/>
    <property type="match status" value="1"/>
</dbReference>
<dbReference type="GeneID" id="83205385"/>
<dbReference type="AlphaFoldDB" id="A0A9W9NGJ7"/>
<dbReference type="GO" id="GO:0016787">
    <property type="term" value="F:hydrolase activity"/>
    <property type="evidence" value="ECO:0007669"/>
    <property type="project" value="UniProtKB-KW"/>
</dbReference>
<evidence type="ECO:0000313" key="5">
    <source>
        <dbReference type="Proteomes" id="UP001150941"/>
    </source>
</evidence>
<dbReference type="Proteomes" id="UP001150941">
    <property type="component" value="Unassembled WGS sequence"/>
</dbReference>
<sequence>MAREYADNSALPSGWRTRQPGMAIWILVGLLRGVLQAIFYSIWYIPRSSRQNPTWTYRQAFMSRVFECAFVVITDIGFAQSLTLSPGKLGDRWVLIDPGPAEAYHPDFSSKSIKPARIGGTWYPALPEKASLVGDEGLIVLAFHSGSLLWLTGRPDDSGPIAKMLNRKLGNNTFSFWVQYRLGGGNDPTPYPGAMQDAVTAYFYLVKKLGISPSRIVLAGDSTGSTIAVGLLRYLASIDTADHALAGLATPKACLLFSPSVEYSFEGDAEAIDSHRNIKTDYVDGKMLAWGARALAPPDSVRLDDPYLSPALHPFATPVPIFAQAGGAEVLCDTVRGFADRMSGIPTNKIEYLEVPGVPHDIYATGAILGWPKEQAEIHEAAAKFVHDLGAV</sequence>
<dbReference type="OrthoDB" id="2152029at2759"/>
<dbReference type="Pfam" id="PF07859">
    <property type="entry name" value="Abhydrolase_3"/>
    <property type="match status" value="1"/>
</dbReference>
<dbReference type="RefSeq" id="XP_058326412.1">
    <property type="nucleotide sequence ID" value="XM_058478082.1"/>
</dbReference>
<evidence type="ECO:0000256" key="1">
    <source>
        <dbReference type="ARBA" id="ARBA00022801"/>
    </source>
</evidence>
<accession>A0A9W9NGJ7</accession>
<comment type="caution">
    <text evidence="4">The sequence shown here is derived from an EMBL/GenBank/DDBJ whole genome shotgun (WGS) entry which is preliminary data.</text>
</comment>
<dbReference type="GO" id="GO:0017000">
    <property type="term" value="P:antibiotic biosynthetic process"/>
    <property type="evidence" value="ECO:0007669"/>
    <property type="project" value="UniProtKB-ARBA"/>
</dbReference>
<feature type="transmembrane region" description="Helical" evidence="2">
    <location>
        <begin position="22"/>
        <end position="45"/>
    </location>
</feature>
<evidence type="ECO:0000313" key="4">
    <source>
        <dbReference type="EMBL" id="KAJ5219582.1"/>
    </source>
</evidence>
<dbReference type="SUPFAM" id="SSF53474">
    <property type="entry name" value="alpha/beta-Hydrolases"/>
    <property type="match status" value="1"/>
</dbReference>
<organism evidence="4 5">
    <name type="scientific">Penicillium chermesinum</name>
    <dbReference type="NCBI Taxonomy" id="63820"/>
    <lineage>
        <taxon>Eukaryota</taxon>
        <taxon>Fungi</taxon>
        <taxon>Dikarya</taxon>
        <taxon>Ascomycota</taxon>
        <taxon>Pezizomycotina</taxon>
        <taxon>Eurotiomycetes</taxon>
        <taxon>Eurotiomycetidae</taxon>
        <taxon>Eurotiales</taxon>
        <taxon>Aspergillaceae</taxon>
        <taxon>Penicillium</taxon>
    </lineage>
</organism>
<evidence type="ECO:0000256" key="2">
    <source>
        <dbReference type="SAM" id="Phobius"/>
    </source>
</evidence>
<keyword evidence="1 4" id="KW-0378">Hydrolase</keyword>
<reference evidence="4" key="2">
    <citation type="journal article" date="2023" name="IMA Fungus">
        <title>Comparative genomic study of the Penicillium genus elucidates a diverse pangenome and 15 lateral gene transfer events.</title>
        <authorList>
            <person name="Petersen C."/>
            <person name="Sorensen T."/>
            <person name="Nielsen M.R."/>
            <person name="Sondergaard T.E."/>
            <person name="Sorensen J.L."/>
            <person name="Fitzpatrick D.A."/>
            <person name="Frisvad J.C."/>
            <person name="Nielsen K.L."/>
        </authorList>
    </citation>
    <scope>NUCLEOTIDE SEQUENCE</scope>
    <source>
        <strain evidence="4">IBT 19713</strain>
    </source>
</reference>
<reference evidence="4" key="1">
    <citation type="submission" date="2022-11" db="EMBL/GenBank/DDBJ databases">
        <authorList>
            <person name="Petersen C."/>
        </authorList>
    </citation>
    <scope>NUCLEOTIDE SEQUENCE</scope>
    <source>
        <strain evidence="4">IBT 19713</strain>
    </source>
</reference>
<dbReference type="InterPro" id="IPR013094">
    <property type="entry name" value="AB_hydrolase_3"/>
</dbReference>
<dbReference type="InterPro" id="IPR029058">
    <property type="entry name" value="AB_hydrolase_fold"/>
</dbReference>